<proteinExistence type="predicted"/>
<dbReference type="EMBL" id="BLXT01007642">
    <property type="protein sequence ID" value="GFO40802.1"/>
    <property type="molecule type" value="Genomic_DNA"/>
</dbReference>
<protein>
    <submittedName>
        <fullName evidence="3">PiggyBac transposable element-derived protein 4-like</fullName>
    </submittedName>
</protein>
<keyword evidence="1" id="KW-1133">Transmembrane helix</keyword>
<keyword evidence="1" id="KW-0812">Transmembrane</keyword>
<organism evidence="3 4">
    <name type="scientific">Plakobranchus ocellatus</name>
    <dbReference type="NCBI Taxonomy" id="259542"/>
    <lineage>
        <taxon>Eukaryota</taxon>
        <taxon>Metazoa</taxon>
        <taxon>Spiralia</taxon>
        <taxon>Lophotrochozoa</taxon>
        <taxon>Mollusca</taxon>
        <taxon>Gastropoda</taxon>
        <taxon>Heterobranchia</taxon>
        <taxon>Euthyneura</taxon>
        <taxon>Panpulmonata</taxon>
        <taxon>Sacoglossa</taxon>
        <taxon>Placobranchoidea</taxon>
        <taxon>Plakobranchidae</taxon>
        <taxon>Plakobranchus</taxon>
    </lineage>
</organism>
<comment type="caution">
    <text evidence="3">The sequence shown here is derived from an EMBL/GenBank/DDBJ whole genome shotgun (WGS) entry which is preliminary data.</text>
</comment>
<evidence type="ECO:0000259" key="2">
    <source>
        <dbReference type="Pfam" id="PF13843"/>
    </source>
</evidence>
<accession>A0AAV4D976</accession>
<gene>
    <name evidence="3" type="ORF">PoB_006730700</name>
</gene>
<sequence>MLIPRSRFEQWVEVTVGEMQAFLGLIVAMGLIVMENMAEYWSLHDLYRLPFLSSVLVKDRSFLILSSFHVADNERQASKDDPGYDPTYIIQTWVEALNRNFGRAYSPGKNIAIDEAMVAWRGPLTFRVYNRDKPDKFGIKVFELCDSNTAYCCKLDFYTVKR</sequence>
<dbReference type="InterPro" id="IPR029526">
    <property type="entry name" value="PGBD"/>
</dbReference>
<name>A0AAV4D976_9GAST</name>
<dbReference type="Proteomes" id="UP000735302">
    <property type="component" value="Unassembled WGS sequence"/>
</dbReference>
<feature type="transmembrane region" description="Helical" evidence="1">
    <location>
        <begin position="20"/>
        <end position="38"/>
    </location>
</feature>
<evidence type="ECO:0000313" key="4">
    <source>
        <dbReference type="Proteomes" id="UP000735302"/>
    </source>
</evidence>
<evidence type="ECO:0000313" key="3">
    <source>
        <dbReference type="EMBL" id="GFO40802.1"/>
    </source>
</evidence>
<feature type="domain" description="PiggyBac transposable element-derived protein" evidence="2">
    <location>
        <begin position="9"/>
        <end position="159"/>
    </location>
</feature>
<evidence type="ECO:0000256" key="1">
    <source>
        <dbReference type="SAM" id="Phobius"/>
    </source>
</evidence>
<dbReference type="AlphaFoldDB" id="A0AAV4D976"/>
<dbReference type="Pfam" id="PF13843">
    <property type="entry name" value="DDE_Tnp_1_7"/>
    <property type="match status" value="1"/>
</dbReference>
<keyword evidence="1" id="KW-0472">Membrane</keyword>
<keyword evidence="4" id="KW-1185">Reference proteome</keyword>
<reference evidence="3 4" key="1">
    <citation type="journal article" date="2021" name="Elife">
        <title>Chloroplast acquisition without the gene transfer in kleptoplastic sea slugs, Plakobranchus ocellatus.</title>
        <authorList>
            <person name="Maeda T."/>
            <person name="Takahashi S."/>
            <person name="Yoshida T."/>
            <person name="Shimamura S."/>
            <person name="Takaki Y."/>
            <person name="Nagai Y."/>
            <person name="Toyoda A."/>
            <person name="Suzuki Y."/>
            <person name="Arimoto A."/>
            <person name="Ishii H."/>
            <person name="Satoh N."/>
            <person name="Nishiyama T."/>
            <person name="Hasebe M."/>
            <person name="Maruyama T."/>
            <person name="Minagawa J."/>
            <person name="Obokata J."/>
            <person name="Shigenobu S."/>
        </authorList>
    </citation>
    <scope>NUCLEOTIDE SEQUENCE [LARGE SCALE GENOMIC DNA]</scope>
</reference>
<dbReference type="PANTHER" id="PTHR46599:SF3">
    <property type="entry name" value="PIGGYBAC TRANSPOSABLE ELEMENT-DERIVED PROTEIN 4"/>
    <property type="match status" value="1"/>
</dbReference>
<dbReference type="PANTHER" id="PTHR46599">
    <property type="entry name" value="PIGGYBAC TRANSPOSABLE ELEMENT-DERIVED PROTEIN 4"/>
    <property type="match status" value="1"/>
</dbReference>